<dbReference type="Proteomes" id="UP000186136">
    <property type="component" value="Unassembled WGS sequence"/>
</dbReference>
<dbReference type="PANTHER" id="PTHR12801:SF45">
    <property type="entry name" value="RNA EXONUCLEASE 4"/>
    <property type="match status" value="1"/>
</dbReference>
<evidence type="ECO:0000256" key="1">
    <source>
        <dbReference type="ARBA" id="ARBA00022552"/>
    </source>
</evidence>
<dbReference type="AlphaFoldDB" id="A0A1Q2YCZ6"/>
<dbReference type="InterPro" id="IPR047021">
    <property type="entry name" value="REXO1/3/4-like"/>
</dbReference>
<dbReference type="GO" id="GO:0000027">
    <property type="term" value="P:ribosomal large subunit assembly"/>
    <property type="evidence" value="ECO:0007669"/>
    <property type="project" value="TreeGrafter"/>
</dbReference>
<feature type="region of interest" description="Disordered" evidence="6">
    <location>
        <begin position="1"/>
        <end position="52"/>
    </location>
</feature>
<dbReference type="Gene3D" id="3.30.420.10">
    <property type="entry name" value="Ribonuclease H-like superfamily/Ribonuclease H"/>
    <property type="match status" value="1"/>
</dbReference>
<feature type="compositionally biased region" description="Basic and acidic residues" evidence="6">
    <location>
        <begin position="14"/>
        <end position="27"/>
    </location>
</feature>
<feature type="compositionally biased region" description="Low complexity" evidence="6">
    <location>
        <begin position="1"/>
        <end position="13"/>
    </location>
</feature>
<evidence type="ECO:0000256" key="5">
    <source>
        <dbReference type="ARBA" id="ARBA00025599"/>
    </source>
</evidence>
<evidence type="ECO:0000313" key="9">
    <source>
        <dbReference type="Proteomes" id="UP000186136"/>
    </source>
</evidence>
<keyword evidence="4" id="KW-0269">Exonuclease</keyword>
<evidence type="ECO:0000256" key="2">
    <source>
        <dbReference type="ARBA" id="ARBA00022722"/>
    </source>
</evidence>
<gene>
    <name evidence="8" type="ORF">PMKS-000914</name>
</gene>
<dbReference type="GO" id="GO:0005634">
    <property type="term" value="C:nucleus"/>
    <property type="evidence" value="ECO:0007669"/>
    <property type="project" value="TreeGrafter"/>
</dbReference>
<evidence type="ECO:0000256" key="6">
    <source>
        <dbReference type="SAM" id="MobiDB-lite"/>
    </source>
</evidence>
<protein>
    <recommendedName>
        <fullName evidence="7">Exonuclease domain-containing protein</fullName>
    </recommendedName>
</protein>
<comment type="caution">
    <text evidence="8">The sequence shown here is derived from an EMBL/GenBank/DDBJ whole genome shotgun (WGS) entry which is preliminary data.</text>
</comment>
<evidence type="ECO:0000256" key="4">
    <source>
        <dbReference type="ARBA" id="ARBA00022839"/>
    </source>
</evidence>
<reference evidence="8 9" key="1">
    <citation type="submission" date="2016-08" db="EMBL/GenBank/DDBJ databases">
        <title>Whole genome shotgun sequence of Pichia membranifaciens KS47-1.</title>
        <authorList>
            <person name="Konishi M."/>
            <person name="Ishida M."/>
            <person name="Arakawa T."/>
            <person name="Kato Y."/>
            <person name="Horiuchi J."/>
        </authorList>
    </citation>
    <scope>NUCLEOTIDE SEQUENCE [LARGE SCALE GENOMIC DNA]</scope>
    <source>
        <strain evidence="8 9">KS47-1</strain>
    </source>
</reference>
<dbReference type="GO" id="GO:0006364">
    <property type="term" value="P:rRNA processing"/>
    <property type="evidence" value="ECO:0007669"/>
    <property type="project" value="UniProtKB-KW"/>
</dbReference>
<comment type="function">
    <text evidence="5">Exoribonuclease involved in ribosome biosynthesis. Involved in the processing of ITS1, the internal transcribed spacer localized between the 18S and 5.8S rRNAs.</text>
</comment>
<keyword evidence="9" id="KW-1185">Reference proteome</keyword>
<dbReference type="GO" id="GO:0003676">
    <property type="term" value="F:nucleic acid binding"/>
    <property type="evidence" value="ECO:0007669"/>
    <property type="project" value="InterPro"/>
</dbReference>
<dbReference type="Pfam" id="PF00929">
    <property type="entry name" value="RNase_T"/>
    <property type="match status" value="1"/>
</dbReference>
<evidence type="ECO:0000256" key="3">
    <source>
        <dbReference type="ARBA" id="ARBA00022801"/>
    </source>
</evidence>
<dbReference type="OrthoDB" id="8191639at2759"/>
<feature type="domain" description="Exonuclease" evidence="7">
    <location>
        <begin position="26"/>
        <end position="179"/>
    </location>
</feature>
<organism evidence="8 9">
    <name type="scientific">Pichia membranifaciens</name>
    <dbReference type="NCBI Taxonomy" id="4926"/>
    <lineage>
        <taxon>Eukaryota</taxon>
        <taxon>Fungi</taxon>
        <taxon>Dikarya</taxon>
        <taxon>Ascomycota</taxon>
        <taxon>Saccharomycotina</taxon>
        <taxon>Pichiomycetes</taxon>
        <taxon>Pichiales</taxon>
        <taxon>Pichiaceae</taxon>
        <taxon>Pichia</taxon>
    </lineage>
</organism>
<evidence type="ECO:0000313" key="8">
    <source>
        <dbReference type="EMBL" id="GAV27446.1"/>
    </source>
</evidence>
<keyword evidence="1" id="KW-0698">rRNA processing</keyword>
<dbReference type="SMART" id="SM00479">
    <property type="entry name" value="EXOIII"/>
    <property type="match status" value="1"/>
</dbReference>
<dbReference type="SUPFAM" id="SSF53098">
    <property type="entry name" value="Ribonuclease H-like"/>
    <property type="match status" value="1"/>
</dbReference>
<dbReference type="PANTHER" id="PTHR12801">
    <property type="entry name" value="RNA EXONUCLEASE REXO1 / RECO3 FAMILY MEMBER-RELATED"/>
    <property type="match status" value="1"/>
</dbReference>
<keyword evidence="2" id="KW-0540">Nuclease</keyword>
<dbReference type="InterPro" id="IPR013520">
    <property type="entry name" value="Ribonucl_H"/>
</dbReference>
<keyword evidence="3" id="KW-0378">Hydrolase</keyword>
<dbReference type="InterPro" id="IPR036397">
    <property type="entry name" value="RNaseH_sf"/>
</dbReference>
<sequence>MSSNWLKLLQKQKQQQEKYTKSKDVVSSHHHTKGLAIAGSRKSQKKKTSKSVVPMRTPLTKIAKDQAEAKVQAAHKAQTLRKAQAQRDVAKLLKDKVLVGHAIHHDLEALYLTHPKHSIRDTAKHTPFKTKYSKGKTPGLKKLAQEILGLDIQSGEHSSVEDARATMLIYKSDRKNFEEKVRATYHHK</sequence>
<evidence type="ECO:0000259" key="7">
    <source>
        <dbReference type="SMART" id="SM00479"/>
    </source>
</evidence>
<dbReference type="GO" id="GO:0004527">
    <property type="term" value="F:exonuclease activity"/>
    <property type="evidence" value="ECO:0007669"/>
    <property type="project" value="UniProtKB-KW"/>
</dbReference>
<name>A0A1Q2YCZ6_9ASCO</name>
<proteinExistence type="predicted"/>
<dbReference type="EMBL" id="BDGI01000034">
    <property type="protein sequence ID" value="GAV27446.1"/>
    <property type="molecule type" value="Genomic_DNA"/>
</dbReference>
<accession>A0A1Q2YCZ6</accession>
<dbReference type="InterPro" id="IPR012337">
    <property type="entry name" value="RNaseH-like_sf"/>
</dbReference>